<organism evidence="1 2">
    <name type="scientific">Nepenthes gracilis</name>
    <name type="common">Slender pitcher plant</name>
    <dbReference type="NCBI Taxonomy" id="150966"/>
    <lineage>
        <taxon>Eukaryota</taxon>
        <taxon>Viridiplantae</taxon>
        <taxon>Streptophyta</taxon>
        <taxon>Embryophyta</taxon>
        <taxon>Tracheophyta</taxon>
        <taxon>Spermatophyta</taxon>
        <taxon>Magnoliopsida</taxon>
        <taxon>eudicotyledons</taxon>
        <taxon>Gunneridae</taxon>
        <taxon>Pentapetalae</taxon>
        <taxon>Caryophyllales</taxon>
        <taxon>Nepenthaceae</taxon>
        <taxon>Nepenthes</taxon>
    </lineage>
</organism>
<accession>A0AAD3Y049</accession>
<sequence>MQRAQHSKPSKLFSSPTSAGSLLLNIHHFWPDLQHPSPISGVLKVNPSSSLFVSGFLKPPPFMVSDLTFPVFLSLADVVGLPVLTSLLQISWILTVDPGSVSRRCLSSFLAFPVPISSPHHPDALIHCVGASSCCQSAETVRAGGVAPVGLWRCVPWDSPAALCRPYPISSPSSVNDALFTTTVTCTAFPHQTLPKKK</sequence>
<comment type="caution">
    <text evidence="1">The sequence shown here is derived from an EMBL/GenBank/DDBJ whole genome shotgun (WGS) entry which is preliminary data.</text>
</comment>
<keyword evidence="2" id="KW-1185">Reference proteome</keyword>
<dbReference type="AlphaFoldDB" id="A0AAD3Y049"/>
<gene>
    <name evidence="1" type="ORF">Nepgr_025931</name>
</gene>
<protein>
    <submittedName>
        <fullName evidence="1">Uncharacterized protein</fullName>
    </submittedName>
</protein>
<reference evidence="1" key="1">
    <citation type="submission" date="2023-05" db="EMBL/GenBank/DDBJ databases">
        <title>Nepenthes gracilis genome sequencing.</title>
        <authorList>
            <person name="Fukushima K."/>
        </authorList>
    </citation>
    <scope>NUCLEOTIDE SEQUENCE</scope>
    <source>
        <strain evidence="1">SING2019-196</strain>
    </source>
</reference>
<dbReference type="Proteomes" id="UP001279734">
    <property type="component" value="Unassembled WGS sequence"/>
</dbReference>
<evidence type="ECO:0000313" key="2">
    <source>
        <dbReference type="Proteomes" id="UP001279734"/>
    </source>
</evidence>
<dbReference type="EMBL" id="BSYO01000027">
    <property type="protein sequence ID" value="GMH24088.1"/>
    <property type="molecule type" value="Genomic_DNA"/>
</dbReference>
<evidence type="ECO:0000313" key="1">
    <source>
        <dbReference type="EMBL" id="GMH24088.1"/>
    </source>
</evidence>
<proteinExistence type="predicted"/>
<name>A0AAD3Y049_NEPGR</name>